<dbReference type="PANTHER" id="PTHR13932">
    <property type="entry name" value="COPROPORPHYRINIGEN III OXIDASE"/>
    <property type="match status" value="1"/>
</dbReference>
<dbReference type="GO" id="GO:0006782">
    <property type="term" value="P:protoporphyrinogen IX biosynthetic process"/>
    <property type="evidence" value="ECO:0007669"/>
    <property type="project" value="UniProtKB-UniPathway"/>
</dbReference>
<evidence type="ECO:0000256" key="9">
    <source>
        <dbReference type="ARBA" id="ARBA00023002"/>
    </source>
</evidence>
<dbReference type="NCBIfam" id="TIGR00538">
    <property type="entry name" value="hemN"/>
    <property type="match status" value="1"/>
</dbReference>
<sequence>MPSQQIAFDAGLLRRYDRPGPRYTSYPTAPQFSADFGEAALREVARASNEDPIPRPLSLYVHVPFCFSPCFYCGCNRIITRDLARGRAYLERLAREIALVAPLFDRDREVIQVHFGGGTPNFLDADQLCDVVDGLRGAFRFADREDRDISVELDPRFCKPADMPVLARAGFNRTSLGVQDFDPRVQEAVNRIQTVEETRAIVEACRGAGMRSVNIDLIYGLPGQSLEGFRRTLDTVVAMRPDRLAVYSYAHLPHVFKPQKQLDESLLPDPDTKLALLQAAVEQLTAAGYVYIGMDHFALPGDELAVAQSRGGLHRNFMGYTTHADSDLVGLGVSAISHIGNSFSQNPRDLPSWEIALDEGRLPVFRGMRMDADDQVRADLIQALMCQGEVAMGAFQARHDIAFAEYFAADLRRLRPLAEDGLVEISEAAIRATPRGRLLLRNIAMCFDRYLDQPSVIDARPRFSRAI</sequence>
<feature type="binding site" evidence="15">
    <location>
        <begin position="72"/>
        <end position="74"/>
    </location>
    <ligand>
        <name>S-adenosyl-L-methionine</name>
        <dbReference type="ChEBI" id="CHEBI:59789"/>
        <label>2</label>
    </ligand>
</feature>
<feature type="binding site" evidence="16">
    <location>
        <position position="66"/>
    </location>
    <ligand>
        <name>[4Fe-4S] cluster</name>
        <dbReference type="ChEBI" id="CHEBI:49883"/>
        <note>4Fe-4S-S-AdoMet</note>
    </ligand>
</feature>
<keyword evidence="11 14" id="KW-0411">Iron-sulfur</keyword>
<feature type="binding site" evidence="16">
    <location>
        <position position="73"/>
    </location>
    <ligand>
        <name>[4Fe-4S] cluster</name>
        <dbReference type="ChEBI" id="CHEBI:49883"/>
        <note>4Fe-4S-S-AdoMet</note>
    </ligand>
</feature>
<proteinExistence type="inferred from homology"/>
<dbReference type="FunFam" id="1.10.10.920:FF:000001">
    <property type="entry name" value="Coproporphyrinogen-III oxidase"/>
    <property type="match status" value="1"/>
</dbReference>
<dbReference type="PROSITE" id="PS51918">
    <property type="entry name" value="RADICAL_SAM"/>
    <property type="match status" value="1"/>
</dbReference>
<dbReference type="SUPFAM" id="SSF102114">
    <property type="entry name" value="Radical SAM enzymes"/>
    <property type="match status" value="1"/>
</dbReference>
<dbReference type="Proteomes" id="UP000515804">
    <property type="component" value="Chromosome"/>
</dbReference>
<evidence type="ECO:0000256" key="15">
    <source>
        <dbReference type="PIRSR" id="PIRSR000167-1"/>
    </source>
</evidence>
<dbReference type="GO" id="GO:0005737">
    <property type="term" value="C:cytoplasm"/>
    <property type="evidence" value="ECO:0007669"/>
    <property type="project" value="UniProtKB-SubCell"/>
</dbReference>
<feature type="binding site" evidence="15">
    <location>
        <position position="152"/>
    </location>
    <ligand>
        <name>S-adenosyl-L-methionine</name>
        <dbReference type="ChEBI" id="CHEBI:59789"/>
        <label>1</label>
    </ligand>
</feature>
<evidence type="ECO:0000256" key="6">
    <source>
        <dbReference type="ARBA" id="ARBA00022490"/>
    </source>
</evidence>
<evidence type="ECO:0000256" key="16">
    <source>
        <dbReference type="PIRSR" id="PIRSR000167-2"/>
    </source>
</evidence>
<protein>
    <recommendedName>
        <fullName evidence="14">Coproporphyrinogen-III oxidase</fullName>
        <ecNumber evidence="14">1.3.98.3</ecNumber>
    </recommendedName>
</protein>
<keyword evidence="6 14" id="KW-0963">Cytoplasm</keyword>
<evidence type="ECO:0000313" key="19">
    <source>
        <dbReference type="Proteomes" id="UP000515804"/>
    </source>
</evidence>
<keyword evidence="19" id="KW-1185">Reference proteome</keyword>
<evidence type="ECO:0000256" key="10">
    <source>
        <dbReference type="ARBA" id="ARBA00023004"/>
    </source>
</evidence>
<dbReference type="Gene3D" id="3.30.750.200">
    <property type="match status" value="1"/>
</dbReference>
<dbReference type="InterPro" id="IPR006638">
    <property type="entry name" value="Elp3/MiaA/NifB-like_rSAM"/>
</dbReference>
<dbReference type="KEGG" id="tcn:H9L16_15960"/>
<evidence type="ECO:0000259" key="17">
    <source>
        <dbReference type="PROSITE" id="PS51918"/>
    </source>
</evidence>
<feature type="binding site" evidence="15">
    <location>
        <position position="250"/>
    </location>
    <ligand>
        <name>S-adenosyl-L-methionine</name>
        <dbReference type="ChEBI" id="CHEBI:59789"/>
        <label>2</label>
    </ligand>
</feature>
<feature type="binding site" evidence="15">
    <location>
        <position position="216"/>
    </location>
    <ligand>
        <name>S-adenosyl-L-methionine</name>
        <dbReference type="ChEBI" id="CHEBI:59789"/>
        <label>2</label>
    </ligand>
</feature>
<feature type="domain" description="Radical SAM core" evidence="17">
    <location>
        <begin position="51"/>
        <end position="287"/>
    </location>
</feature>
<dbReference type="GO" id="GO:0004109">
    <property type="term" value="F:coproporphyrinogen oxidase activity"/>
    <property type="evidence" value="ECO:0007669"/>
    <property type="project" value="InterPro"/>
</dbReference>
<evidence type="ECO:0000256" key="2">
    <source>
        <dbReference type="ARBA" id="ARBA00004785"/>
    </source>
</evidence>
<evidence type="ECO:0000256" key="11">
    <source>
        <dbReference type="ARBA" id="ARBA00023014"/>
    </source>
</evidence>
<comment type="subunit">
    <text evidence="4">Monomer.</text>
</comment>
<keyword evidence="7 14" id="KW-0949">S-adenosyl-L-methionine</keyword>
<dbReference type="SFLD" id="SFLDG01065">
    <property type="entry name" value="anaerobic_coproporphyrinogen-I"/>
    <property type="match status" value="1"/>
</dbReference>
<keyword evidence="9 14" id="KW-0560">Oxidoreductase</keyword>
<gene>
    <name evidence="18" type="primary">hemN</name>
    <name evidence="18" type="ORF">H9L16_15960</name>
</gene>
<feature type="binding site" evidence="15">
    <location>
        <position position="179"/>
    </location>
    <ligand>
        <name>S-adenosyl-L-methionine</name>
        <dbReference type="ChEBI" id="CHEBI:59789"/>
        <label>2</label>
    </ligand>
</feature>
<dbReference type="InterPro" id="IPR034505">
    <property type="entry name" value="Coproporphyrinogen-III_oxidase"/>
</dbReference>
<dbReference type="EMBL" id="CP060719">
    <property type="protein sequence ID" value="QNN70082.1"/>
    <property type="molecule type" value="Genomic_DNA"/>
</dbReference>
<evidence type="ECO:0000313" key="18">
    <source>
        <dbReference type="EMBL" id="QNN70082.1"/>
    </source>
</evidence>
<evidence type="ECO:0000256" key="4">
    <source>
        <dbReference type="ARBA" id="ARBA00011245"/>
    </source>
</evidence>
<keyword evidence="5 14" id="KW-0004">4Fe-4S</keyword>
<feature type="binding site" evidence="15">
    <location>
        <begin position="118"/>
        <end position="119"/>
    </location>
    <ligand>
        <name>S-adenosyl-L-methionine</name>
        <dbReference type="ChEBI" id="CHEBI:59789"/>
        <label>2</label>
    </ligand>
</feature>
<comment type="subcellular location">
    <subcellularLocation>
        <location evidence="1 14">Cytoplasm</location>
    </subcellularLocation>
</comment>
<dbReference type="InterPro" id="IPR007197">
    <property type="entry name" value="rSAM"/>
</dbReference>
<dbReference type="Pfam" id="PF06969">
    <property type="entry name" value="HemN_C"/>
    <property type="match status" value="1"/>
</dbReference>
<evidence type="ECO:0000256" key="5">
    <source>
        <dbReference type="ARBA" id="ARBA00022485"/>
    </source>
</evidence>
<comment type="similarity">
    <text evidence="3 14">Belongs to the anaerobic coproporphyrinogen-III oxidase family.</text>
</comment>
<feature type="binding site" evidence="15">
    <location>
        <position position="191"/>
    </location>
    <ligand>
        <name>S-adenosyl-L-methionine</name>
        <dbReference type="ChEBI" id="CHEBI:59789"/>
        <label>2</label>
    </ligand>
</feature>
<name>A0A7G9SQF7_9GAMM</name>
<dbReference type="RefSeq" id="WP_187552599.1">
    <property type="nucleotide sequence ID" value="NZ_BMZL01000001.1"/>
</dbReference>
<evidence type="ECO:0000256" key="8">
    <source>
        <dbReference type="ARBA" id="ARBA00022723"/>
    </source>
</evidence>
<evidence type="ECO:0000256" key="12">
    <source>
        <dbReference type="ARBA" id="ARBA00023244"/>
    </source>
</evidence>
<dbReference type="InterPro" id="IPR010723">
    <property type="entry name" value="HemN_C"/>
</dbReference>
<comment type="catalytic activity">
    <reaction evidence="13 14">
        <text>coproporphyrinogen III + 2 S-adenosyl-L-methionine = protoporphyrinogen IX + 2 5'-deoxyadenosine + 2 L-methionine + 2 CO2</text>
        <dbReference type="Rhea" id="RHEA:15425"/>
        <dbReference type="ChEBI" id="CHEBI:16526"/>
        <dbReference type="ChEBI" id="CHEBI:17319"/>
        <dbReference type="ChEBI" id="CHEBI:57307"/>
        <dbReference type="ChEBI" id="CHEBI:57309"/>
        <dbReference type="ChEBI" id="CHEBI:57844"/>
        <dbReference type="ChEBI" id="CHEBI:59789"/>
        <dbReference type="EC" id="1.3.98.3"/>
    </reaction>
</comment>
<feature type="binding site" evidence="15">
    <location>
        <position position="336"/>
    </location>
    <ligand>
        <name>S-adenosyl-L-methionine</name>
        <dbReference type="ChEBI" id="CHEBI:59789"/>
        <label>1</label>
    </ligand>
</feature>
<keyword evidence="8 14" id="KW-0479">Metal-binding</keyword>
<dbReference type="GO" id="GO:0046872">
    <property type="term" value="F:metal ion binding"/>
    <property type="evidence" value="ECO:0007669"/>
    <property type="project" value="UniProtKB-KW"/>
</dbReference>
<dbReference type="GO" id="GO:0051989">
    <property type="term" value="F:coproporphyrinogen dehydrogenase activity"/>
    <property type="evidence" value="ECO:0007669"/>
    <property type="project" value="UniProtKB-EC"/>
</dbReference>
<dbReference type="GO" id="GO:0051539">
    <property type="term" value="F:4 iron, 4 sulfur cluster binding"/>
    <property type="evidence" value="ECO:0007669"/>
    <property type="project" value="UniProtKB-KW"/>
</dbReference>
<dbReference type="AlphaFoldDB" id="A0A7G9SQF7"/>
<dbReference type="SMART" id="SM00729">
    <property type="entry name" value="Elp3"/>
    <property type="match status" value="1"/>
</dbReference>
<accession>A0A7G9SQF7</accession>
<reference evidence="18 19" key="1">
    <citation type="submission" date="2020-08" db="EMBL/GenBank/DDBJ databases">
        <title>Genome sequence of Thermomonas carbonis KCTC 42013T.</title>
        <authorList>
            <person name="Hyun D.-W."/>
            <person name="Bae J.-W."/>
        </authorList>
    </citation>
    <scope>NUCLEOTIDE SEQUENCE [LARGE SCALE GENOMIC DNA]</scope>
    <source>
        <strain evidence="18 19">KCTC 42013</strain>
    </source>
</reference>
<evidence type="ECO:0000256" key="13">
    <source>
        <dbReference type="ARBA" id="ARBA00048321"/>
    </source>
</evidence>
<evidence type="ECO:0000256" key="7">
    <source>
        <dbReference type="ARBA" id="ARBA00022691"/>
    </source>
</evidence>
<comment type="cofactor">
    <cofactor evidence="14 16">
        <name>[4Fe-4S] cluster</name>
        <dbReference type="ChEBI" id="CHEBI:49883"/>
    </cofactor>
    <text evidence="14 16">Binds 1 [4Fe-4S] cluster. The cluster is coordinated with 3 cysteines and an exchangeable S-adenosyl-L-methionine.</text>
</comment>
<comment type="pathway">
    <text evidence="2 14">Porphyrin-containing compound metabolism; protoporphyrin-IX biosynthesis; protoporphyrinogen-IX from coproporphyrinogen-III (AdoMet route): step 1/1.</text>
</comment>
<dbReference type="InterPro" id="IPR004558">
    <property type="entry name" value="Coprogen_oxidase_HemN"/>
</dbReference>
<dbReference type="SFLD" id="SFLDS00029">
    <property type="entry name" value="Radical_SAM"/>
    <property type="match status" value="1"/>
</dbReference>
<dbReference type="PANTHER" id="PTHR13932:SF6">
    <property type="entry name" value="OXYGEN-INDEPENDENT COPROPORPHYRINOGEN III OXIDASE"/>
    <property type="match status" value="1"/>
</dbReference>
<dbReference type="Pfam" id="PF04055">
    <property type="entry name" value="Radical_SAM"/>
    <property type="match status" value="1"/>
</dbReference>
<feature type="binding site" evidence="15">
    <location>
        <position position="60"/>
    </location>
    <ligand>
        <name>S-adenosyl-L-methionine</name>
        <dbReference type="ChEBI" id="CHEBI:59789"/>
        <label>1</label>
    </ligand>
</feature>
<dbReference type="UniPathway" id="UPA00251">
    <property type="reaction ID" value="UER00323"/>
</dbReference>
<dbReference type="Gene3D" id="1.10.10.920">
    <property type="match status" value="1"/>
</dbReference>
<keyword evidence="12 14" id="KW-0627">Porphyrin biosynthesis</keyword>
<keyword evidence="10 14" id="KW-0408">Iron</keyword>
<feature type="binding site" evidence="16">
    <location>
        <position position="70"/>
    </location>
    <ligand>
        <name>[4Fe-4S] cluster</name>
        <dbReference type="ChEBI" id="CHEBI:49883"/>
        <note>4Fe-4S-S-AdoMet</note>
    </ligand>
</feature>
<organism evidence="18 19">
    <name type="scientific">Thermomonas carbonis</name>
    <dbReference type="NCBI Taxonomy" id="1463158"/>
    <lineage>
        <taxon>Bacteria</taxon>
        <taxon>Pseudomonadati</taxon>
        <taxon>Pseudomonadota</taxon>
        <taxon>Gammaproteobacteria</taxon>
        <taxon>Lysobacterales</taxon>
        <taxon>Lysobacteraceae</taxon>
        <taxon>Thermomonas</taxon>
    </lineage>
</organism>
<dbReference type="CDD" id="cd01335">
    <property type="entry name" value="Radical_SAM"/>
    <property type="match status" value="1"/>
</dbReference>
<feature type="binding site" evidence="15">
    <location>
        <position position="117"/>
    </location>
    <ligand>
        <name>S-adenosyl-L-methionine</name>
        <dbReference type="ChEBI" id="CHEBI:59789"/>
        <label>1</label>
    </ligand>
</feature>
<dbReference type="PIRSF" id="PIRSF000167">
    <property type="entry name" value="HemN"/>
    <property type="match status" value="1"/>
</dbReference>
<dbReference type="InterPro" id="IPR058240">
    <property type="entry name" value="rSAM_sf"/>
</dbReference>
<evidence type="ECO:0000256" key="1">
    <source>
        <dbReference type="ARBA" id="ARBA00004496"/>
    </source>
</evidence>
<evidence type="ECO:0000256" key="14">
    <source>
        <dbReference type="PIRNR" id="PIRNR000167"/>
    </source>
</evidence>
<dbReference type="EC" id="1.3.98.3" evidence="14"/>
<evidence type="ECO:0000256" key="3">
    <source>
        <dbReference type="ARBA" id="ARBA00005493"/>
    </source>
</evidence>